<dbReference type="PROSITE" id="PS51464">
    <property type="entry name" value="SIS"/>
    <property type="match status" value="1"/>
</dbReference>
<evidence type="ECO:0000313" key="5">
    <source>
        <dbReference type="Proteomes" id="UP000195141"/>
    </source>
</evidence>
<dbReference type="GO" id="GO:0006487">
    <property type="term" value="P:protein N-linked glycosylation"/>
    <property type="evidence" value="ECO:0007669"/>
    <property type="project" value="TreeGrafter"/>
</dbReference>
<dbReference type="GO" id="GO:0006047">
    <property type="term" value="P:UDP-N-acetylglucosamine metabolic process"/>
    <property type="evidence" value="ECO:0007669"/>
    <property type="project" value="TreeGrafter"/>
</dbReference>
<sequence>MTKPTMLSYIMEEQSTLTDIIGKYPENIDQALVGLAIDAENWLVLGTGSSINAAHSAKYYIEKVADIKLSIEEPYNFTHYEKIDPALQVVLGISQSGQSTSTIEAINKITAHHPVHTMAVTSIPDSEITKKTTTTLDILSGRERVGYVTLGFSATVLALMLLGLRTGVKKGLISTEKEQSELAEFLAITARFNETITKTTTFFEKHRQDFKDAPRFTSIAYGPAVGTAMEMETKFSETIRVPSQGVELEAFMHGPYLEINPEHRLFFLDTPAKPEIIEKAGLLKAYEQRHTEHVFTISLRMEESDDDSVLALGDYEDELKAPYLAILPFQVFCWYISREKGIDITQRIFTDFSQAVKSKTTVQDYV</sequence>
<name>A0A242KDX9_9ENTE</name>
<accession>A0A242KDX9</accession>
<dbReference type="InterPro" id="IPR035466">
    <property type="entry name" value="GlmS/AgaS_SIS"/>
</dbReference>
<keyword evidence="5" id="KW-1185">Reference proteome</keyword>
<dbReference type="SUPFAM" id="SSF53697">
    <property type="entry name" value="SIS domain"/>
    <property type="match status" value="1"/>
</dbReference>
<proteinExistence type="predicted"/>
<dbReference type="InterPro" id="IPR046348">
    <property type="entry name" value="SIS_dom_sf"/>
</dbReference>
<dbReference type="GO" id="GO:0006002">
    <property type="term" value="P:fructose 6-phosphate metabolic process"/>
    <property type="evidence" value="ECO:0007669"/>
    <property type="project" value="TreeGrafter"/>
</dbReference>
<dbReference type="OrthoDB" id="5150296at2"/>
<feature type="domain" description="SIS" evidence="2">
    <location>
        <begin position="32"/>
        <end position="172"/>
    </location>
</feature>
<reference evidence="4" key="3">
    <citation type="submission" date="2024-03" db="EMBL/GenBank/DDBJ databases">
        <title>The Genome Sequence of Enterococcus sp. DIV0242b.</title>
        <authorList>
            <consortium name="The Broad Institute Genomics Platform"/>
            <consortium name="The Broad Institute Microbial Omics Core"/>
            <consortium name="The Broad Institute Genomic Center for Infectious Diseases"/>
            <person name="Earl A."/>
            <person name="Manson A."/>
            <person name="Gilmore M."/>
            <person name="Schwartman J."/>
            <person name="Shea T."/>
            <person name="Abouelleil A."/>
            <person name="Cao P."/>
            <person name="Chapman S."/>
            <person name="Cusick C."/>
            <person name="Young S."/>
            <person name="Neafsey D."/>
            <person name="Nusbaum C."/>
            <person name="Birren B."/>
        </authorList>
    </citation>
    <scope>NUCLEOTIDE SEQUENCE</scope>
    <source>
        <strain evidence="4">9E7_DIV0242</strain>
    </source>
</reference>
<reference evidence="4" key="2">
    <citation type="submission" date="2017-05" db="EMBL/GenBank/DDBJ databases">
        <authorList>
            <consortium name="The Broad Institute Genomics Platform"/>
            <consortium name="The Broad Institute Genomic Center for Infectious Diseases"/>
            <person name="Earl A."/>
            <person name="Manson A."/>
            <person name="Schwartman J."/>
            <person name="Gilmore M."/>
            <person name="Abouelleil A."/>
            <person name="Cao P."/>
            <person name="Chapman S."/>
            <person name="Cusick C."/>
            <person name="Shea T."/>
            <person name="Young S."/>
            <person name="Neafsey D."/>
            <person name="Nusbaum C."/>
            <person name="Birren B."/>
        </authorList>
    </citation>
    <scope>NUCLEOTIDE SEQUENCE</scope>
    <source>
        <strain evidence="4">9E7_DIV0242</strain>
    </source>
</reference>
<gene>
    <name evidence="4" type="ORF">A5888_001177</name>
    <name evidence="3" type="ORF">A5888_001192</name>
</gene>
<dbReference type="Gene3D" id="3.40.50.10490">
    <property type="entry name" value="Glucose-6-phosphate isomerase like protein, domain 1"/>
    <property type="match status" value="2"/>
</dbReference>
<dbReference type="PANTHER" id="PTHR10937">
    <property type="entry name" value="GLUCOSAMINE--FRUCTOSE-6-PHOSPHATE AMINOTRANSFERASE, ISOMERIZING"/>
    <property type="match status" value="1"/>
</dbReference>
<evidence type="ECO:0000313" key="4">
    <source>
        <dbReference type="EMBL" id="WYJ89455.1"/>
    </source>
</evidence>
<dbReference type="InterPro" id="IPR035490">
    <property type="entry name" value="GlmS/FrlB_SIS"/>
</dbReference>
<dbReference type="InterPro" id="IPR001347">
    <property type="entry name" value="SIS_dom"/>
</dbReference>
<evidence type="ECO:0000256" key="1">
    <source>
        <dbReference type="ARBA" id="ARBA00022737"/>
    </source>
</evidence>
<organism evidence="3">
    <name type="scientific">Candidatus Enterococcus clewellii</name>
    <dbReference type="NCBI Taxonomy" id="1834193"/>
    <lineage>
        <taxon>Bacteria</taxon>
        <taxon>Bacillati</taxon>
        <taxon>Bacillota</taxon>
        <taxon>Bacilli</taxon>
        <taxon>Lactobacillales</taxon>
        <taxon>Enterococcaceae</taxon>
        <taxon>Enterococcus</taxon>
    </lineage>
</organism>
<evidence type="ECO:0000259" key="2">
    <source>
        <dbReference type="PROSITE" id="PS51464"/>
    </source>
</evidence>
<protein>
    <submittedName>
        <fullName evidence="4">Glucoselysine-6-phosphate deglycase</fullName>
    </submittedName>
</protein>
<dbReference type="GO" id="GO:0097367">
    <property type="term" value="F:carbohydrate derivative binding"/>
    <property type="evidence" value="ECO:0007669"/>
    <property type="project" value="InterPro"/>
</dbReference>
<dbReference type="Proteomes" id="UP000195141">
    <property type="component" value="Chromosome"/>
</dbReference>
<dbReference type="PANTHER" id="PTHR10937:SF17">
    <property type="entry name" value="GLUCOSAMINE-FRUCTOSE-6-PHOSPHATE AMINOTRANSFERASE"/>
    <property type="match status" value="1"/>
</dbReference>
<dbReference type="GO" id="GO:0004360">
    <property type="term" value="F:glutamine-fructose-6-phosphate transaminase (isomerizing) activity"/>
    <property type="evidence" value="ECO:0007669"/>
    <property type="project" value="TreeGrafter"/>
</dbReference>
<dbReference type="EMBL" id="NGMM01000001">
    <property type="protein sequence ID" value="OTP19375.1"/>
    <property type="molecule type" value="Genomic_DNA"/>
</dbReference>
<dbReference type="CDD" id="cd05009">
    <property type="entry name" value="SIS_GlmS_GlmD_2"/>
    <property type="match status" value="1"/>
</dbReference>
<evidence type="ECO:0000313" key="3">
    <source>
        <dbReference type="EMBL" id="OTP19375.1"/>
    </source>
</evidence>
<dbReference type="AlphaFoldDB" id="A0A242KDX9"/>
<reference evidence="3" key="1">
    <citation type="submission" date="2017-05" db="EMBL/GenBank/DDBJ databases">
        <title>The Genome Sequence of Enterococcus sp. 9E7_DIV0242.</title>
        <authorList>
            <consortium name="The Broad Institute Genomics Platform"/>
            <consortium name="The Broad Institute Genomic Center for Infectious Diseases"/>
            <person name="Earl A."/>
            <person name="Manson A."/>
            <person name="Schwartman J."/>
            <person name="Gilmore M."/>
            <person name="Abouelleil A."/>
            <person name="Cao P."/>
            <person name="Chapman S."/>
            <person name="Cusick C."/>
            <person name="Shea T."/>
            <person name="Young S."/>
            <person name="Neafsey D."/>
            <person name="Nusbaum C."/>
            <person name="Birren B."/>
        </authorList>
    </citation>
    <scope>NUCLEOTIDE SEQUENCE [LARGE SCALE GENOMIC DNA]</scope>
    <source>
        <strain evidence="3">9E7_DIV0242</strain>
    </source>
</reference>
<keyword evidence="1" id="KW-0677">Repeat</keyword>
<dbReference type="Pfam" id="PF01380">
    <property type="entry name" value="SIS"/>
    <property type="match status" value="1"/>
</dbReference>
<dbReference type="CDD" id="cd05008">
    <property type="entry name" value="SIS_GlmS_GlmD_1"/>
    <property type="match status" value="1"/>
</dbReference>
<dbReference type="EMBL" id="CP147247">
    <property type="protein sequence ID" value="WYJ89455.1"/>
    <property type="molecule type" value="Genomic_DNA"/>
</dbReference>
<dbReference type="RefSeq" id="WP_086348257.1">
    <property type="nucleotide sequence ID" value="NZ_CP147247.1"/>
</dbReference>